<reference evidence="1" key="1">
    <citation type="submission" date="2016-01" db="EMBL/GenBank/DDBJ databases">
        <authorList>
            <person name="Peeters C."/>
        </authorList>
    </citation>
    <scope>NUCLEOTIDE SEQUENCE [LARGE SCALE GENOMIC DNA]</scope>
    <source>
        <strain evidence="1">LMG 22940</strain>
    </source>
</reference>
<dbReference type="Proteomes" id="UP000054770">
    <property type="component" value="Unassembled WGS sequence"/>
</dbReference>
<organism evidence="1 2">
    <name type="scientific">Caballeronia choica</name>
    <dbReference type="NCBI Taxonomy" id="326476"/>
    <lineage>
        <taxon>Bacteria</taxon>
        <taxon>Pseudomonadati</taxon>
        <taxon>Pseudomonadota</taxon>
        <taxon>Betaproteobacteria</taxon>
        <taxon>Burkholderiales</taxon>
        <taxon>Burkholderiaceae</taxon>
        <taxon>Caballeronia</taxon>
    </lineage>
</organism>
<comment type="caution">
    <text evidence="1">The sequence shown here is derived from an EMBL/GenBank/DDBJ whole genome shotgun (WGS) entry which is preliminary data.</text>
</comment>
<protein>
    <submittedName>
        <fullName evidence="1">Transposase</fullName>
    </submittedName>
</protein>
<accession>A0A158KPV1</accession>
<evidence type="ECO:0000313" key="2">
    <source>
        <dbReference type="Proteomes" id="UP000054770"/>
    </source>
</evidence>
<gene>
    <name evidence="1" type="ORF">AWB68_06802</name>
</gene>
<name>A0A158KPV1_9BURK</name>
<proteinExistence type="predicted"/>
<sequence length="84" mass="9444">MVNCTAVGVDIAKHVLQAHYVDQETGEIVNRPIKRAQFLLPHEPSWIIARLLLIGPDGFVLQPSDISEIYKRRSDRSVHSATQP</sequence>
<evidence type="ECO:0000313" key="1">
    <source>
        <dbReference type="EMBL" id="SAL83168.1"/>
    </source>
</evidence>
<dbReference type="AlphaFoldDB" id="A0A158KPV1"/>
<dbReference type="EMBL" id="FCON02000133">
    <property type="protein sequence ID" value="SAL83168.1"/>
    <property type="molecule type" value="Genomic_DNA"/>
</dbReference>
<keyword evidence="2" id="KW-1185">Reference proteome</keyword>